<comment type="caution">
    <text evidence="1">The sequence shown here is derived from an EMBL/GenBank/DDBJ whole genome shotgun (WGS) entry which is preliminary data.</text>
</comment>
<name>A0A7K1RD80_AGRVI</name>
<accession>A0A7K1RD80</accession>
<gene>
    <name evidence="1" type="ORF">GOZ88_07420</name>
</gene>
<evidence type="ECO:0000313" key="1">
    <source>
        <dbReference type="EMBL" id="MVA55941.1"/>
    </source>
</evidence>
<reference evidence="1 2" key="1">
    <citation type="submission" date="2019-12" db="EMBL/GenBank/DDBJ databases">
        <title>Whole-genome sequencing of Allorhizobium vitis.</title>
        <authorList>
            <person name="Gan H.M."/>
            <person name="Szegedi E."/>
            <person name="Burr T."/>
            <person name="Savka M.A."/>
        </authorList>
    </citation>
    <scope>NUCLEOTIDE SEQUENCE [LARGE SCALE GENOMIC DNA]</scope>
    <source>
        <strain evidence="1 2">CG415</strain>
    </source>
</reference>
<dbReference type="AlphaFoldDB" id="A0A7K1RD80"/>
<dbReference type="Pfam" id="PF13578">
    <property type="entry name" value="Methyltransf_24"/>
    <property type="match status" value="1"/>
</dbReference>
<dbReference type="Gene3D" id="3.40.50.150">
    <property type="entry name" value="Vaccinia Virus protein VP39"/>
    <property type="match status" value="1"/>
</dbReference>
<dbReference type="InterPro" id="IPR029063">
    <property type="entry name" value="SAM-dependent_MTases_sf"/>
</dbReference>
<organism evidence="1 2">
    <name type="scientific">Agrobacterium vitis</name>
    <name type="common">Rhizobium vitis</name>
    <dbReference type="NCBI Taxonomy" id="373"/>
    <lineage>
        <taxon>Bacteria</taxon>
        <taxon>Pseudomonadati</taxon>
        <taxon>Pseudomonadota</taxon>
        <taxon>Alphaproteobacteria</taxon>
        <taxon>Hyphomicrobiales</taxon>
        <taxon>Rhizobiaceae</taxon>
        <taxon>Rhizobium/Agrobacterium group</taxon>
        <taxon>Agrobacterium</taxon>
    </lineage>
</organism>
<dbReference type="EMBL" id="WPHU01000002">
    <property type="protein sequence ID" value="MVA55941.1"/>
    <property type="molecule type" value="Genomic_DNA"/>
</dbReference>
<evidence type="ECO:0000313" key="2">
    <source>
        <dbReference type="Proteomes" id="UP000440716"/>
    </source>
</evidence>
<evidence type="ECO:0008006" key="3">
    <source>
        <dbReference type="Google" id="ProtNLM"/>
    </source>
</evidence>
<dbReference type="SUPFAM" id="SSF53335">
    <property type="entry name" value="S-adenosyl-L-methionine-dependent methyltransferases"/>
    <property type="match status" value="1"/>
</dbReference>
<dbReference type="Proteomes" id="UP000440716">
    <property type="component" value="Unassembled WGS sequence"/>
</dbReference>
<dbReference type="RefSeq" id="WP_156590697.1">
    <property type="nucleotide sequence ID" value="NZ_WPHU01000002.1"/>
</dbReference>
<proteinExistence type="predicted"/>
<sequence length="246" mass="28065">MDEIKTFHLGSDRPSQRVEETSIKFDGNFDANALTTALRHAFFQAWRIDSKLPLWVRQMEGGSGRKYRYFVNSLFEQLPGSRYLEIGVYKGSTLCAAAYKNDLSATCIDHWKEFGGKDEFDKHARLLKFASPKADLTVIDNDFRDVDYKSLKKNGIFCFDGPHSEQDHYDGITLALPALKDEFILIIDDWVMPSVKDGTHRAIARARLDIVASITIETTQDNTLPTLLGSWFSDWHNGYFLAVVRK</sequence>
<protein>
    <recommendedName>
        <fullName evidence="3">Class I SAM-dependent methyltransferase</fullName>
    </recommendedName>
</protein>